<dbReference type="SUPFAM" id="SSF52540">
    <property type="entry name" value="P-loop containing nucleoside triphosphate hydrolases"/>
    <property type="match status" value="1"/>
</dbReference>
<evidence type="ECO:0000259" key="7">
    <source>
        <dbReference type="Pfam" id="PF13401"/>
    </source>
</evidence>
<evidence type="ECO:0000256" key="1">
    <source>
        <dbReference type="ARBA" id="ARBA00004123"/>
    </source>
</evidence>
<dbReference type="GO" id="GO:0006270">
    <property type="term" value="P:DNA replication initiation"/>
    <property type="evidence" value="ECO:0007669"/>
    <property type="project" value="TreeGrafter"/>
</dbReference>
<evidence type="ECO:0000256" key="4">
    <source>
        <dbReference type="ARBA" id="ARBA00023125"/>
    </source>
</evidence>
<comment type="similarity">
    <text evidence="2 6">Belongs to the ORC4 family.</text>
</comment>
<dbReference type="Pfam" id="PF14629">
    <property type="entry name" value="ORC4_C"/>
    <property type="match status" value="1"/>
</dbReference>
<evidence type="ECO:0000256" key="2">
    <source>
        <dbReference type="ARBA" id="ARBA00005334"/>
    </source>
</evidence>
<keyword evidence="3 6" id="KW-0235">DNA replication</keyword>
<dbReference type="InterPro" id="IPR016527">
    <property type="entry name" value="ORC4"/>
</dbReference>
<dbReference type="AlphaFoldDB" id="A0A8T0GJH3"/>
<evidence type="ECO:0000259" key="8">
    <source>
        <dbReference type="Pfam" id="PF14629"/>
    </source>
</evidence>
<keyword evidence="4 6" id="KW-0238">DNA-binding</keyword>
<gene>
    <name evidence="9" type="ORF">KC19_10G018800</name>
</gene>
<dbReference type="Proteomes" id="UP000822688">
    <property type="component" value="Chromosome 10"/>
</dbReference>
<evidence type="ECO:0000256" key="6">
    <source>
        <dbReference type="PIRNR" id="PIRNR007858"/>
    </source>
</evidence>
<organism evidence="9 10">
    <name type="scientific">Ceratodon purpureus</name>
    <name type="common">Fire moss</name>
    <name type="synonym">Dicranum purpureum</name>
    <dbReference type="NCBI Taxonomy" id="3225"/>
    <lineage>
        <taxon>Eukaryota</taxon>
        <taxon>Viridiplantae</taxon>
        <taxon>Streptophyta</taxon>
        <taxon>Embryophyta</taxon>
        <taxon>Bryophyta</taxon>
        <taxon>Bryophytina</taxon>
        <taxon>Bryopsida</taxon>
        <taxon>Dicranidae</taxon>
        <taxon>Pseudoditrichales</taxon>
        <taxon>Ditrichaceae</taxon>
        <taxon>Ceratodon</taxon>
    </lineage>
</organism>
<dbReference type="PIRSF" id="PIRSF007858">
    <property type="entry name" value="ORC4"/>
    <property type="match status" value="1"/>
</dbReference>
<name>A0A8T0GJH3_CERPU</name>
<protein>
    <recommendedName>
        <fullName evidence="6">Origin of replication complex subunit 4</fullName>
    </recommendedName>
</protein>
<dbReference type="InterPro" id="IPR049945">
    <property type="entry name" value="AAA_22"/>
</dbReference>
<comment type="subcellular location">
    <subcellularLocation>
        <location evidence="1 6">Nucleus</location>
    </subcellularLocation>
</comment>
<keyword evidence="5 6" id="KW-0539">Nucleus</keyword>
<dbReference type="GO" id="GO:0005664">
    <property type="term" value="C:nuclear origin of replication recognition complex"/>
    <property type="evidence" value="ECO:0007669"/>
    <property type="project" value="TreeGrafter"/>
</dbReference>
<dbReference type="Pfam" id="PF13401">
    <property type="entry name" value="AAA_22"/>
    <property type="match status" value="1"/>
</dbReference>
<comment type="caution">
    <text evidence="9">The sequence shown here is derived from an EMBL/GenBank/DDBJ whole genome shotgun (WGS) entry which is preliminary data.</text>
</comment>
<feature type="domain" description="Origin recognition complex subunit 4 C-terminal" evidence="8">
    <location>
        <begin position="224"/>
        <end position="407"/>
    </location>
</feature>
<evidence type="ECO:0000313" key="9">
    <source>
        <dbReference type="EMBL" id="KAG0558319.1"/>
    </source>
</evidence>
<dbReference type="EMBL" id="CM026431">
    <property type="protein sequence ID" value="KAG0558319.1"/>
    <property type="molecule type" value="Genomic_DNA"/>
</dbReference>
<dbReference type="GO" id="GO:0016887">
    <property type="term" value="F:ATP hydrolysis activity"/>
    <property type="evidence" value="ECO:0007669"/>
    <property type="project" value="InterPro"/>
</dbReference>
<evidence type="ECO:0000256" key="3">
    <source>
        <dbReference type="ARBA" id="ARBA00022705"/>
    </source>
</evidence>
<dbReference type="InterPro" id="IPR032705">
    <property type="entry name" value="ORC4_C"/>
</dbReference>
<reference evidence="9" key="1">
    <citation type="submission" date="2020-06" db="EMBL/GenBank/DDBJ databases">
        <title>WGS assembly of Ceratodon purpureus strain R40.</title>
        <authorList>
            <person name="Carey S.B."/>
            <person name="Jenkins J."/>
            <person name="Shu S."/>
            <person name="Lovell J.T."/>
            <person name="Sreedasyam A."/>
            <person name="Maumus F."/>
            <person name="Tiley G.P."/>
            <person name="Fernandez-Pozo N."/>
            <person name="Barry K."/>
            <person name="Chen C."/>
            <person name="Wang M."/>
            <person name="Lipzen A."/>
            <person name="Daum C."/>
            <person name="Saski C.A."/>
            <person name="Payton A.C."/>
            <person name="Mcbreen J.C."/>
            <person name="Conrad R.E."/>
            <person name="Kollar L.M."/>
            <person name="Olsson S."/>
            <person name="Huttunen S."/>
            <person name="Landis J.B."/>
            <person name="Wickett N.J."/>
            <person name="Johnson M.G."/>
            <person name="Rensing S.A."/>
            <person name="Grimwood J."/>
            <person name="Schmutz J."/>
            <person name="Mcdaniel S.F."/>
        </authorList>
    </citation>
    <scope>NUCLEOTIDE SEQUENCE</scope>
    <source>
        <strain evidence="9">R40</strain>
    </source>
</reference>
<feature type="domain" description="ORC1/DEAH AAA+ ATPase" evidence="7">
    <location>
        <begin position="58"/>
        <end position="187"/>
    </location>
</feature>
<dbReference type="Gene3D" id="3.40.50.300">
    <property type="entry name" value="P-loop containing nucleotide triphosphate hydrolases"/>
    <property type="match status" value="1"/>
</dbReference>
<dbReference type="InterPro" id="IPR027417">
    <property type="entry name" value="P-loop_NTPase"/>
</dbReference>
<sequence>MVCEEDVEEALSFLRRRLCAASWGQGGNDVALPLLPDVEKICRDLEACLIGTIENGSNNSVLLLGPRGCGKTMVTDRVLAQLQLTFPERVSVVRLHGLLHADDRCALKAISEQLCMEHHLVFSKTAAFDDNLHFLITMLKESALSHKSVIFILEEFDLFAQRPKQRLLYNLLDAMQSTLTQAAVVGLSCRLDADELLEKRVRSRFSNRKLLFLPPSAEVACRLLHDVLMLPTDGSLGDSTFVTLWNENTTKVLEASIQDIICHTISLDPSPHRILDLALRAICNLDQGKGLLTVADFKAANASLYPQFKREALQGLSVLELYLLVCMKRLESKEQETYNFTIVFEEYQHLQETHKTSDHYSREIALRAFEHLLERELVVYADFRGRSDAIEFRPVQLLVDNLELQEGLNINPVCPVCPPLCHCICSFCNFMHKNVMACDKSTLTFGLRHTTFYSITVLVFVASGYPSAVV</sequence>
<dbReference type="PANTHER" id="PTHR12087:SF0">
    <property type="entry name" value="ORIGIN RECOGNITION COMPLEX SUBUNIT 4"/>
    <property type="match status" value="1"/>
</dbReference>
<accession>A0A8T0GJH3</accession>
<evidence type="ECO:0000256" key="5">
    <source>
        <dbReference type="ARBA" id="ARBA00023242"/>
    </source>
</evidence>
<dbReference type="PANTHER" id="PTHR12087">
    <property type="entry name" value="ORIGIN RECOGNITION COMPLEX SUBUNIT 4"/>
    <property type="match status" value="1"/>
</dbReference>
<proteinExistence type="inferred from homology"/>
<comment type="function">
    <text evidence="6">Component of the origin recognition complex (ORC) that binds origins of replication.</text>
</comment>
<evidence type="ECO:0000313" key="10">
    <source>
        <dbReference type="Proteomes" id="UP000822688"/>
    </source>
</evidence>
<keyword evidence="10" id="KW-1185">Reference proteome</keyword>
<dbReference type="GO" id="GO:0003688">
    <property type="term" value="F:DNA replication origin binding"/>
    <property type="evidence" value="ECO:0007669"/>
    <property type="project" value="TreeGrafter"/>
</dbReference>